<evidence type="ECO:0000256" key="1">
    <source>
        <dbReference type="ARBA" id="ARBA00008987"/>
    </source>
</evidence>
<feature type="region of interest" description="Disordered" evidence="3">
    <location>
        <begin position="109"/>
        <end position="158"/>
    </location>
</feature>
<gene>
    <name evidence="5" type="ORF">PDIGIT_LOCUS14441</name>
</gene>
<protein>
    <recommendedName>
        <fullName evidence="4">Thioredoxin domain-containing protein</fullName>
    </recommendedName>
</protein>
<reference evidence="5" key="1">
    <citation type="submission" date="2023-01" db="EMBL/GenBank/DDBJ databases">
        <authorList>
            <person name="Van Ghelder C."/>
            <person name="Rancurel C."/>
        </authorList>
    </citation>
    <scope>NUCLEOTIDE SEQUENCE</scope>
    <source>
        <strain evidence="5">CNCM I-4278</strain>
    </source>
</reference>
<organism evidence="5 6">
    <name type="scientific">Periconia digitata</name>
    <dbReference type="NCBI Taxonomy" id="1303443"/>
    <lineage>
        <taxon>Eukaryota</taxon>
        <taxon>Fungi</taxon>
        <taxon>Dikarya</taxon>
        <taxon>Ascomycota</taxon>
        <taxon>Pezizomycotina</taxon>
        <taxon>Dothideomycetes</taxon>
        <taxon>Pleosporomycetidae</taxon>
        <taxon>Pleosporales</taxon>
        <taxon>Massarineae</taxon>
        <taxon>Periconiaceae</taxon>
        <taxon>Periconia</taxon>
    </lineage>
</organism>
<accession>A0A9W4UU82</accession>
<dbReference type="InterPro" id="IPR017937">
    <property type="entry name" value="Thioredoxin_CS"/>
</dbReference>
<dbReference type="CDD" id="cd02947">
    <property type="entry name" value="TRX_family"/>
    <property type="match status" value="1"/>
</dbReference>
<dbReference type="PANTHER" id="PTHR46115">
    <property type="entry name" value="THIOREDOXIN-LIKE PROTEIN 1"/>
    <property type="match status" value="1"/>
</dbReference>
<dbReference type="InterPro" id="IPR036249">
    <property type="entry name" value="Thioredoxin-like_sf"/>
</dbReference>
<comment type="similarity">
    <text evidence="1">Belongs to the thioredoxin family.</text>
</comment>
<feature type="compositionally biased region" description="Basic and acidic residues" evidence="3">
    <location>
        <begin position="124"/>
        <end position="140"/>
    </location>
</feature>
<evidence type="ECO:0000256" key="2">
    <source>
        <dbReference type="ARBA" id="ARBA00023157"/>
    </source>
</evidence>
<evidence type="ECO:0000313" key="5">
    <source>
        <dbReference type="EMBL" id="CAI6341247.1"/>
    </source>
</evidence>
<dbReference type="PRINTS" id="PR00421">
    <property type="entry name" value="THIOREDOXIN"/>
</dbReference>
<keyword evidence="2" id="KW-1015">Disulfide bond</keyword>
<dbReference type="OrthoDB" id="19690at2759"/>
<feature type="domain" description="Thioredoxin" evidence="4">
    <location>
        <begin position="1"/>
        <end position="107"/>
    </location>
</feature>
<evidence type="ECO:0000256" key="3">
    <source>
        <dbReference type="SAM" id="MobiDB-lite"/>
    </source>
</evidence>
<evidence type="ECO:0000259" key="4">
    <source>
        <dbReference type="PROSITE" id="PS51352"/>
    </source>
</evidence>
<keyword evidence="6" id="KW-1185">Reference proteome</keyword>
<sequence>MPTEISAPLHFRTLVTGHTYVIADFYATWCPPCKAIAPVYEQLSKAHSVPGKICFVKINVDEQQEIAAQNGIQAMPTFLVFKDGKKIEEIKGANPPALKKIVERIAGEVKSASAQQKSTAPPKATEEKTTESTNAAEEKTVSGSYGMTSNKSWKMSLN</sequence>
<dbReference type="Proteomes" id="UP001152607">
    <property type="component" value="Unassembled WGS sequence"/>
</dbReference>
<dbReference type="AlphaFoldDB" id="A0A9W4UU82"/>
<dbReference type="PROSITE" id="PS51352">
    <property type="entry name" value="THIOREDOXIN_2"/>
    <property type="match status" value="1"/>
</dbReference>
<dbReference type="SUPFAM" id="SSF52833">
    <property type="entry name" value="Thioredoxin-like"/>
    <property type="match status" value="1"/>
</dbReference>
<feature type="compositionally biased region" description="Polar residues" evidence="3">
    <location>
        <begin position="141"/>
        <end position="158"/>
    </location>
</feature>
<dbReference type="Gene3D" id="3.40.30.10">
    <property type="entry name" value="Glutaredoxin"/>
    <property type="match status" value="1"/>
</dbReference>
<evidence type="ECO:0000313" key="6">
    <source>
        <dbReference type="Proteomes" id="UP001152607"/>
    </source>
</evidence>
<dbReference type="Pfam" id="PF00085">
    <property type="entry name" value="Thioredoxin"/>
    <property type="match status" value="1"/>
</dbReference>
<dbReference type="PROSITE" id="PS00194">
    <property type="entry name" value="THIOREDOXIN_1"/>
    <property type="match status" value="1"/>
</dbReference>
<name>A0A9W4UU82_9PLEO</name>
<proteinExistence type="inferred from homology"/>
<dbReference type="FunFam" id="3.40.30.10:FF:000245">
    <property type="entry name" value="Thioredoxin"/>
    <property type="match status" value="1"/>
</dbReference>
<comment type="caution">
    <text evidence="5">The sequence shown here is derived from an EMBL/GenBank/DDBJ whole genome shotgun (WGS) entry which is preliminary data.</text>
</comment>
<dbReference type="InterPro" id="IPR013766">
    <property type="entry name" value="Thioredoxin_domain"/>
</dbReference>
<dbReference type="EMBL" id="CAOQHR010000011">
    <property type="protein sequence ID" value="CAI6341247.1"/>
    <property type="molecule type" value="Genomic_DNA"/>
</dbReference>